<evidence type="ECO:0000313" key="7">
    <source>
        <dbReference type="EMBL" id="MFC3957197.1"/>
    </source>
</evidence>
<reference evidence="7 8" key="1">
    <citation type="journal article" date="2019" name="Int. J. Syst. Evol. Microbiol.">
        <title>The Global Catalogue of Microorganisms (GCM) 10K type strain sequencing project: providing services to taxonomists for standard genome sequencing and annotation.</title>
        <authorList>
            <consortium name="The Broad Institute Genomics Platform"/>
            <consortium name="The Broad Institute Genome Sequencing Center for Infectious Disease"/>
            <person name="Wu L."/>
            <person name="Ma J."/>
        </authorList>
    </citation>
    <scope>NUCLEOTIDE SEQUENCE [LARGE SCALE GENOMIC DNA]</scope>
    <source>
        <strain evidence="7 8">IBRC-M 10256</strain>
    </source>
</reference>
<dbReference type="Pfam" id="PF00005">
    <property type="entry name" value="ABC_tran"/>
    <property type="match status" value="1"/>
</dbReference>
<dbReference type="AlphaFoldDB" id="A0ABD5NJP3"/>
<comment type="caution">
    <text evidence="7">The sequence shown here is derived from an EMBL/GenBank/DDBJ whole genome shotgun (WGS) entry which is preliminary data.</text>
</comment>
<evidence type="ECO:0000256" key="3">
    <source>
        <dbReference type="ARBA" id="ARBA00022741"/>
    </source>
</evidence>
<keyword evidence="8" id="KW-1185">Reference proteome</keyword>
<evidence type="ECO:0000256" key="2">
    <source>
        <dbReference type="ARBA" id="ARBA00022448"/>
    </source>
</evidence>
<dbReference type="GO" id="GO:0005524">
    <property type="term" value="F:ATP binding"/>
    <property type="evidence" value="ECO:0007669"/>
    <property type="project" value="UniProtKB-KW"/>
</dbReference>
<dbReference type="PROSITE" id="PS50893">
    <property type="entry name" value="ABC_TRANSPORTER_2"/>
    <property type="match status" value="1"/>
</dbReference>
<feature type="compositionally biased region" description="Basic and acidic residues" evidence="5">
    <location>
        <begin position="8"/>
        <end position="21"/>
    </location>
</feature>
<dbReference type="GO" id="GO:0055085">
    <property type="term" value="P:transmembrane transport"/>
    <property type="evidence" value="ECO:0007669"/>
    <property type="project" value="UniProtKB-ARBA"/>
</dbReference>
<evidence type="ECO:0000256" key="1">
    <source>
        <dbReference type="ARBA" id="ARBA00005417"/>
    </source>
</evidence>
<dbReference type="InterPro" id="IPR027417">
    <property type="entry name" value="P-loop_NTPase"/>
</dbReference>
<dbReference type="InterPro" id="IPR003593">
    <property type="entry name" value="AAA+_ATPase"/>
</dbReference>
<gene>
    <name evidence="7" type="ORF">ACFOUR_02265</name>
</gene>
<evidence type="ECO:0000256" key="5">
    <source>
        <dbReference type="SAM" id="MobiDB-lite"/>
    </source>
</evidence>
<name>A0ABD5NJP3_9EURY</name>
<dbReference type="Pfam" id="PF08352">
    <property type="entry name" value="oligo_HPY"/>
    <property type="match status" value="1"/>
</dbReference>
<dbReference type="EMBL" id="JBHSAQ010000001">
    <property type="protein sequence ID" value="MFC3957197.1"/>
    <property type="molecule type" value="Genomic_DNA"/>
</dbReference>
<keyword evidence="2" id="KW-0813">Transport</keyword>
<dbReference type="SUPFAM" id="SSF52540">
    <property type="entry name" value="P-loop containing nucleoside triphosphate hydrolases"/>
    <property type="match status" value="1"/>
</dbReference>
<dbReference type="CDD" id="cd03257">
    <property type="entry name" value="ABC_NikE_OppD_transporters"/>
    <property type="match status" value="1"/>
</dbReference>
<dbReference type="PANTHER" id="PTHR43776:SF7">
    <property type="entry name" value="D,D-DIPEPTIDE TRANSPORT ATP-BINDING PROTEIN DDPF-RELATED"/>
    <property type="match status" value="1"/>
</dbReference>
<evidence type="ECO:0000313" key="8">
    <source>
        <dbReference type="Proteomes" id="UP001595846"/>
    </source>
</evidence>
<dbReference type="InterPro" id="IPR013563">
    <property type="entry name" value="Oligopep_ABC_C"/>
</dbReference>
<dbReference type="PANTHER" id="PTHR43776">
    <property type="entry name" value="TRANSPORT ATP-BINDING PROTEIN"/>
    <property type="match status" value="1"/>
</dbReference>
<proteinExistence type="inferred from homology"/>
<organism evidence="7 8">
    <name type="scientific">Halovivax cerinus</name>
    <dbReference type="NCBI Taxonomy" id="1487865"/>
    <lineage>
        <taxon>Archaea</taxon>
        <taxon>Methanobacteriati</taxon>
        <taxon>Methanobacteriota</taxon>
        <taxon>Stenosarchaea group</taxon>
        <taxon>Halobacteria</taxon>
        <taxon>Halobacteriales</taxon>
        <taxon>Natrialbaceae</taxon>
        <taxon>Halovivax</taxon>
    </lineage>
</organism>
<keyword evidence="4 7" id="KW-0067">ATP-binding</keyword>
<accession>A0ABD5NJP3</accession>
<evidence type="ECO:0000256" key="4">
    <source>
        <dbReference type="ARBA" id="ARBA00022840"/>
    </source>
</evidence>
<protein>
    <submittedName>
        <fullName evidence="7">ABC transporter ATP-binding protein</fullName>
    </submittedName>
</protein>
<dbReference type="FunFam" id="3.40.50.300:FF:000016">
    <property type="entry name" value="Oligopeptide ABC transporter ATP-binding component"/>
    <property type="match status" value="1"/>
</dbReference>
<dbReference type="GeneID" id="73904636"/>
<dbReference type="SMART" id="SM00382">
    <property type="entry name" value="AAA"/>
    <property type="match status" value="1"/>
</dbReference>
<dbReference type="PROSITE" id="PS00211">
    <property type="entry name" value="ABC_TRANSPORTER_1"/>
    <property type="match status" value="1"/>
</dbReference>
<dbReference type="InterPro" id="IPR017871">
    <property type="entry name" value="ABC_transporter-like_CS"/>
</dbReference>
<dbReference type="Proteomes" id="UP001595846">
    <property type="component" value="Unassembled WGS sequence"/>
</dbReference>
<dbReference type="NCBIfam" id="TIGR01727">
    <property type="entry name" value="oligo_HPY"/>
    <property type="match status" value="1"/>
</dbReference>
<comment type="similarity">
    <text evidence="1">Belongs to the ABC transporter superfamily.</text>
</comment>
<dbReference type="Gene3D" id="3.40.50.300">
    <property type="entry name" value="P-loop containing nucleotide triphosphate hydrolases"/>
    <property type="match status" value="1"/>
</dbReference>
<evidence type="ECO:0000259" key="6">
    <source>
        <dbReference type="PROSITE" id="PS50893"/>
    </source>
</evidence>
<dbReference type="RefSeq" id="WP_256531873.1">
    <property type="nucleotide sequence ID" value="NZ_CP101824.1"/>
</dbReference>
<feature type="domain" description="ABC transporter" evidence="6">
    <location>
        <begin position="38"/>
        <end position="288"/>
    </location>
</feature>
<feature type="region of interest" description="Disordered" evidence="5">
    <location>
        <begin position="425"/>
        <end position="455"/>
    </location>
</feature>
<sequence>MSDANADPPRERPSEDGDHTSADYAEGSPVWTDSEPLLRVRGLETHYPITRGFLRREVGRVRAVDGIDFEIGRGEVLGLVGESGSGKTTAAHSILRLEEPTAGEVVFDGESVTDLTGADLRSFRRRAQLVVQDPNEAFNPRLTVGEAVAEPLSLHGMSDESRRRAIVADVLERVGLSADDADRYPHEFSGGEKQRISIARALVCNPDLIVADEPTSALDARVQSDVLALLEDIRREHDISILFISHDLDVVRLFCDRVAVMYLGEIVEQGAIDDVLDSPAHPYTRVLMNSVPSLDPTDRTFESPLTDSIPDPSDPPSGCRFHTRCPELIPPPDLTVSGETWRRLAAFRFTVETGELPSAVDPTTGTDVGASAVRAAFDLPAELDDPDLDRHVQSAVDSLASGDVDAATQELATALPTICERAVPERSTHRGRPVSCHRYDDDRDAEPIPWRGEGL</sequence>
<dbReference type="InterPro" id="IPR003439">
    <property type="entry name" value="ABC_transporter-like_ATP-bd"/>
</dbReference>
<dbReference type="InterPro" id="IPR050319">
    <property type="entry name" value="ABC_transp_ATP-bind"/>
</dbReference>
<feature type="region of interest" description="Disordered" evidence="5">
    <location>
        <begin position="1"/>
        <end position="30"/>
    </location>
</feature>
<keyword evidence="3" id="KW-0547">Nucleotide-binding</keyword>